<comment type="caution">
    <text evidence="1">The sequence shown here is derived from an EMBL/GenBank/DDBJ whole genome shotgun (WGS) entry which is preliminary data.</text>
</comment>
<dbReference type="PATRIC" id="fig|1432562.3.peg.1284"/>
<evidence type="ECO:0008006" key="3">
    <source>
        <dbReference type="Google" id="ProtNLM"/>
    </source>
</evidence>
<dbReference type="OrthoDB" id="2388889at2"/>
<dbReference type="EMBL" id="LAYZ01000003">
    <property type="protein sequence ID" value="KKK34673.1"/>
    <property type="molecule type" value="Genomic_DNA"/>
</dbReference>
<accession>A0A0M2SK95</accession>
<reference evidence="1 2" key="1">
    <citation type="submission" date="2015-04" db="EMBL/GenBank/DDBJ databases">
        <title>Taxonomic description and genome sequence of Salinicoccus sediminis sp. nov., a novel hyper halotolerant bacterium isolated from marine sediment.</title>
        <authorList>
            <person name="Mathan Kumar R."/>
            <person name="Kaur G."/>
            <person name="Kumar N."/>
            <person name="Kumar A."/>
            <person name="Singh N.K."/>
            <person name="Kaur N."/>
            <person name="Mayilraj S."/>
        </authorList>
    </citation>
    <scope>NUCLEOTIDE SEQUENCE [LARGE SCALE GENOMIC DNA]</scope>
    <source>
        <strain evidence="1 2">SV-16</strain>
    </source>
</reference>
<gene>
    <name evidence="1" type="ORF">WN59_06445</name>
</gene>
<proteinExistence type="predicted"/>
<sequence>MPSLAYSILKFHELNDLNKMIDFAFNNDEEMDFNVIERIPDGLDIHAAPYQDAAIASYYNTLDDDGKKKLVEDLEASEFVDLDEILSEAAVQEQEQILVAEERIDLGEKYYKNLIEFGVPDAYEWTKIHWGMKGYAMNTSVDEDKHEISFMTAGKGVRALMYKLYEKAGIPFVYRYTDNEFNEYGEIVFSENGISENDVDGSWVKETFSDKQ</sequence>
<protein>
    <recommendedName>
        <fullName evidence="3">YubB ferredoxin-like domain-containing protein</fullName>
    </recommendedName>
</protein>
<keyword evidence="2" id="KW-1185">Reference proteome</keyword>
<name>A0A0M2SK95_9STAP</name>
<evidence type="ECO:0000313" key="2">
    <source>
        <dbReference type="Proteomes" id="UP000034287"/>
    </source>
</evidence>
<dbReference type="RefSeq" id="WP_046514593.1">
    <property type="nucleotide sequence ID" value="NZ_LAYZ01000003.1"/>
</dbReference>
<dbReference type="Proteomes" id="UP000034287">
    <property type="component" value="Unassembled WGS sequence"/>
</dbReference>
<dbReference type="AlphaFoldDB" id="A0A0M2SK95"/>
<organism evidence="1 2">
    <name type="scientific">Salinicoccus sediminis</name>
    <dbReference type="NCBI Taxonomy" id="1432562"/>
    <lineage>
        <taxon>Bacteria</taxon>
        <taxon>Bacillati</taxon>
        <taxon>Bacillota</taxon>
        <taxon>Bacilli</taxon>
        <taxon>Bacillales</taxon>
        <taxon>Staphylococcaceae</taxon>
        <taxon>Salinicoccus</taxon>
    </lineage>
</organism>
<evidence type="ECO:0000313" key="1">
    <source>
        <dbReference type="EMBL" id="KKK34673.1"/>
    </source>
</evidence>